<evidence type="ECO:0000256" key="1">
    <source>
        <dbReference type="SAM" id="Phobius"/>
    </source>
</evidence>
<keyword evidence="1" id="KW-0812">Transmembrane</keyword>
<sequence>MLYVNLGFLAVLLGGLLCSRWKYREWIKDIDSKEHKLLFLYPLAFLILTRTGLEKKLNQKTEIVDAFKALHVTRRTENLTRLYWCSKISLVLLALILSNVFAVILQVQELQNPIIIGSHYIQRPAYGEGSDRVELEVLLRKEGKDEHKKEVTVNVKEQEYAENELPGVFQNASQYLDMAVLGENESAKQITTKLNFVNRIPDTSIAVKWKPENRNLIRSDGTIVNEELKEGVDTSVTAVLTYCEEEYEHTLHFHILPRIFSEEEMLTKKLDEAVAKSSKQSKEQPHLALPESVEDYRLTWKDKSRGQGIQITIAGGFIAGLLWLLSDKELDKKMKKRREQMLFDYPEIINKFTLLVNAGMTVKQAWLKIVDDYCMLFGQREGAKRYAYEEMLTTANELRLGIAEGIAYEQYGRRIGLIPYVKFCSLITQNLRKGNKGFTELLMREALEAFEDRKEMAKRMGEEASTRLLAPMMIMLVIVMLIILIPAFLSFRI</sequence>
<evidence type="ECO:0000313" key="2">
    <source>
        <dbReference type="EMBL" id="MBB2184695.1"/>
    </source>
</evidence>
<proteinExistence type="predicted"/>
<keyword evidence="3" id="KW-1185">Reference proteome</keyword>
<evidence type="ECO:0000313" key="3">
    <source>
        <dbReference type="Proteomes" id="UP000574276"/>
    </source>
</evidence>
<comment type="caution">
    <text evidence="2">The sequence shown here is derived from an EMBL/GenBank/DDBJ whole genome shotgun (WGS) entry which is preliminary data.</text>
</comment>
<gene>
    <name evidence="2" type="ORF">H0486_17655</name>
</gene>
<feature type="transmembrane region" description="Helical" evidence="1">
    <location>
        <begin position="468"/>
        <end position="489"/>
    </location>
</feature>
<feature type="transmembrane region" description="Helical" evidence="1">
    <location>
        <begin position="308"/>
        <end position="326"/>
    </location>
</feature>
<keyword evidence="1" id="KW-0472">Membrane</keyword>
<keyword evidence="1" id="KW-1133">Transmembrane helix</keyword>
<reference evidence="2 3" key="1">
    <citation type="submission" date="2020-07" db="EMBL/GenBank/DDBJ databases">
        <title>Characterization and genome sequencing of isolate MD1, a novel member within the family Lachnospiraceae.</title>
        <authorList>
            <person name="Rettenmaier R."/>
            <person name="Di Bello L."/>
            <person name="Zinser C."/>
            <person name="Scheitz K."/>
            <person name="Liebl W."/>
            <person name="Zverlov V."/>
        </authorList>
    </citation>
    <scope>NUCLEOTIDE SEQUENCE [LARGE SCALE GENOMIC DNA]</scope>
    <source>
        <strain evidence="2 3">MD1</strain>
    </source>
</reference>
<dbReference type="PANTHER" id="PTHR35007:SF2">
    <property type="entry name" value="PILUS ASSEMBLE PROTEIN"/>
    <property type="match status" value="1"/>
</dbReference>
<accession>A0A839K470</accession>
<name>A0A839K470_9FIRM</name>
<organism evidence="2 3">
    <name type="scientific">Variimorphobacter saccharofermentans</name>
    <dbReference type="NCBI Taxonomy" id="2755051"/>
    <lineage>
        <taxon>Bacteria</taxon>
        <taxon>Bacillati</taxon>
        <taxon>Bacillota</taxon>
        <taxon>Clostridia</taxon>
        <taxon>Lachnospirales</taxon>
        <taxon>Lachnospiraceae</taxon>
        <taxon>Variimorphobacter</taxon>
    </lineage>
</organism>
<dbReference type="AlphaFoldDB" id="A0A839K470"/>
<dbReference type="RefSeq" id="WP_228354258.1">
    <property type="nucleotide sequence ID" value="NZ_JACEGA010000001.1"/>
</dbReference>
<dbReference type="Proteomes" id="UP000574276">
    <property type="component" value="Unassembled WGS sequence"/>
</dbReference>
<protein>
    <submittedName>
        <fullName evidence="2">Type II secretion system F family protein</fullName>
    </submittedName>
</protein>
<dbReference type="EMBL" id="JACEGA010000001">
    <property type="protein sequence ID" value="MBB2184695.1"/>
    <property type="molecule type" value="Genomic_DNA"/>
</dbReference>
<dbReference type="PANTHER" id="PTHR35007">
    <property type="entry name" value="INTEGRAL MEMBRANE PROTEIN-RELATED"/>
    <property type="match status" value="1"/>
</dbReference>
<feature type="transmembrane region" description="Helical" evidence="1">
    <location>
        <begin position="84"/>
        <end position="105"/>
    </location>
</feature>